<dbReference type="GO" id="GO:0005524">
    <property type="term" value="F:ATP binding"/>
    <property type="evidence" value="ECO:0007669"/>
    <property type="project" value="InterPro"/>
</dbReference>
<sequence length="767" mass="86579">MQINFHAVAILVIAMPLVAAAPSEGNIDASLAKRQRQYQCETSNDLGACNNAITKLRGHEARGCDVWSCIGAFAAVIPTCAAAVDELFLTRTIDDGELLDKIGSATETLRKAEELENTTQEQGPPRYEILNKITCFGTRSHGPRLYLDAPRIVESGPYDAHLQGSHPINNLELYLERNKEITFIVYRHFECCKHAPLEDPDDALKSDASSLLKAETITLISEELSKALEKLAKGALYGMPHPDFDTESDGSITYPYLWWFQRRDQIAVSMEDLRQTHQKQLAVFEQYIKYRLAADWQAVDTLLADGRITAHYIEYLFVPNRVLISKTEGSKQHQLKGLLTTSWLKVSKPSNDDFQTTISVSAWEYRGEFYKVHQDVIIDKRPKAGKDGSFSIENLVPFSDDGLKASADARFMVDYRTYSQMHPDSDAIKDKNAGPGFMHDDDAELDDEFYMCLPTSIPGFNMQKKEWVRLDVEFIEDVQWNEEAFEYLVIDDNTKELVKAVVMTQLRAEENTDLIRGKGNGLFILLHGGPGTGKTLTAESVAEIAKKPLYRVTCGDIGTKAEDVEGYLETVLLLGKTWGCVVLLDEADVFLEERSLQNLERNALVSVFLRVLEYYDGILTLTSNRVGTFDEAFKSRIQLNLRYSNLSENQRLQIWTNFINRIEGLGQRRVADIEKVVAVRQRSQVDIGINADEIRMHLRDLAKANLNGREIRNAISTARQLAVFRGEALGYEHIARVIGEARKFDDYLKEVSQGYTADDIRRGTGER</sequence>
<dbReference type="PANTHER" id="PTHR46411:SF2">
    <property type="entry name" value="AAA+ ATPASE DOMAIN-CONTAINING PROTEIN"/>
    <property type="match status" value="1"/>
</dbReference>
<evidence type="ECO:0000256" key="1">
    <source>
        <dbReference type="SAM" id="SignalP"/>
    </source>
</evidence>
<dbReference type="SMART" id="SM00382">
    <property type="entry name" value="AAA"/>
    <property type="match status" value="1"/>
</dbReference>
<dbReference type="InterPro" id="IPR027417">
    <property type="entry name" value="P-loop_NTPase"/>
</dbReference>
<feature type="domain" description="AAA+ ATPase" evidence="2">
    <location>
        <begin position="520"/>
        <end position="709"/>
    </location>
</feature>
<evidence type="ECO:0000313" key="3">
    <source>
        <dbReference type="EMBL" id="ELA28554.1"/>
    </source>
</evidence>
<dbReference type="PANTHER" id="PTHR46411">
    <property type="entry name" value="FAMILY ATPASE, PUTATIVE-RELATED"/>
    <property type="match status" value="1"/>
</dbReference>
<dbReference type="SUPFAM" id="SSF52540">
    <property type="entry name" value="P-loop containing nucleoside triphosphate hydrolases"/>
    <property type="match status" value="1"/>
</dbReference>
<proteinExistence type="predicted"/>
<feature type="signal peptide" evidence="1">
    <location>
        <begin position="1"/>
        <end position="20"/>
    </location>
</feature>
<protein>
    <submittedName>
        <fullName evidence="3">AAA family ATPase</fullName>
    </submittedName>
</protein>
<accession>L2FQ65</accession>
<dbReference type="GO" id="GO:0016887">
    <property type="term" value="F:ATP hydrolysis activity"/>
    <property type="evidence" value="ECO:0007669"/>
    <property type="project" value="InterPro"/>
</dbReference>
<dbReference type="HOGENOM" id="CLU_004471_4_7_1"/>
<feature type="chain" id="PRO_5003958451" evidence="1">
    <location>
        <begin position="21"/>
        <end position="767"/>
    </location>
</feature>
<dbReference type="InterPro" id="IPR003593">
    <property type="entry name" value="AAA+_ATPase"/>
</dbReference>
<organism evidence="3">
    <name type="scientific">Colletotrichum fructicola (strain Nara gc5)</name>
    <name type="common">Anthracnose fungus</name>
    <name type="synonym">Colletotrichum gloeosporioides (strain Nara gc5)</name>
    <dbReference type="NCBI Taxonomy" id="1213859"/>
    <lineage>
        <taxon>Eukaryota</taxon>
        <taxon>Fungi</taxon>
        <taxon>Dikarya</taxon>
        <taxon>Ascomycota</taxon>
        <taxon>Pezizomycotina</taxon>
        <taxon>Sordariomycetes</taxon>
        <taxon>Hypocreomycetidae</taxon>
        <taxon>Glomerellales</taxon>
        <taxon>Glomerellaceae</taxon>
        <taxon>Colletotrichum</taxon>
        <taxon>Colletotrichum gloeosporioides species complex</taxon>
    </lineage>
</organism>
<dbReference type="AlphaFoldDB" id="L2FQ65"/>
<keyword evidence="1" id="KW-0732">Signal</keyword>
<dbReference type="Gene3D" id="1.10.1740.120">
    <property type="match status" value="1"/>
</dbReference>
<dbReference type="InterPro" id="IPR056599">
    <property type="entry name" value="AAA_lid_fung"/>
</dbReference>
<evidence type="ECO:0000259" key="2">
    <source>
        <dbReference type="SMART" id="SM00382"/>
    </source>
</evidence>
<dbReference type="Pfam" id="PF00004">
    <property type="entry name" value="AAA"/>
    <property type="match status" value="1"/>
</dbReference>
<dbReference type="Gene3D" id="3.40.50.300">
    <property type="entry name" value="P-loop containing nucleotide triphosphate hydrolases"/>
    <property type="match status" value="1"/>
</dbReference>
<gene>
    <name evidence="3" type="ORF">CGGC5_10845</name>
</gene>
<dbReference type="EMBL" id="KB020917">
    <property type="protein sequence ID" value="ELA28554.1"/>
    <property type="molecule type" value="Genomic_DNA"/>
</dbReference>
<reference evidence="3" key="1">
    <citation type="submission" date="2012-08" db="EMBL/GenBank/DDBJ databases">
        <title>Genome analysis of Colletotrichum orbiculare and Colletotrichum fructicola.</title>
        <authorList>
            <person name="Gan P.H.P."/>
            <person name="Ikeda K."/>
            <person name="Irieda H."/>
            <person name="Narusaka M."/>
            <person name="O'Connell R.J."/>
            <person name="Narusaka Y."/>
            <person name="Takano Y."/>
            <person name="Kubo Y."/>
            <person name="Shirasu K."/>
        </authorList>
    </citation>
    <scope>NUCLEOTIDE SEQUENCE</scope>
    <source>
        <strain evidence="3">Nara gc5</strain>
    </source>
</reference>
<name>L2FQ65_COLFN</name>
<dbReference type="Pfam" id="PF23232">
    <property type="entry name" value="AAA_lid_13"/>
    <property type="match status" value="1"/>
</dbReference>
<dbReference type="STRING" id="1213859.L2FQ65"/>
<dbReference type="InterPro" id="IPR003959">
    <property type="entry name" value="ATPase_AAA_core"/>
</dbReference>